<protein>
    <submittedName>
        <fullName evidence="1">Uncharacterized protein</fullName>
    </submittedName>
</protein>
<organism evidence="1">
    <name type="scientific">bioreactor metagenome</name>
    <dbReference type="NCBI Taxonomy" id="1076179"/>
    <lineage>
        <taxon>unclassified sequences</taxon>
        <taxon>metagenomes</taxon>
        <taxon>ecological metagenomes</taxon>
    </lineage>
</organism>
<evidence type="ECO:0000313" key="1">
    <source>
        <dbReference type="EMBL" id="MPN38549.1"/>
    </source>
</evidence>
<dbReference type="EMBL" id="VSSQ01093853">
    <property type="protein sequence ID" value="MPN38549.1"/>
    <property type="molecule type" value="Genomic_DNA"/>
</dbReference>
<sequence>MVVAVDQPRLLRRRHHPLRGDVPDFHLLGHAALDRIARHHAAQHALRRGKRRPRPFGQTVDMVQKFSTVCQKVGTRLGSIEQRPLEPGVAHVDGQKCHASDYPEF</sequence>
<accession>A0A645HK25</accession>
<reference evidence="1" key="1">
    <citation type="submission" date="2019-08" db="EMBL/GenBank/DDBJ databases">
        <authorList>
            <person name="Kucharzyk K."/>
            <person name="Murdoch R.W."/>
            <person name="Higgins S."/>
            <person name="Loffler F."/>
        </authorList>
    </citation>
    <scope>NUCLEOTIDE SEQUENCE</scope>
</reference>
<gene>
    <name evidence="1" type="ORF">SDC9_186073</name>
</gene>
<name>A0A645HK25_9ZZZZ</name>
<dbReference type="AlphaFoldDB" id="A0A645HK25"/>
<comment type="caution">
    <text evidence="1">The sequence shown here is derived from an EMBL/GenBank/DDBJ whole genome shotgun (WGS) entry which is preliminary data.</text>
</comment>
<proteinExistence type="predicted"/>